<dbReference type="PANTHER" id="PTHR30106:SF2">
    <property type="entry name" value="UPF0324 INNER MEMBRANE PROTEIN YEIH"/>
    <property type="match status" value="1"/>
</dbReference>
<evidence type="ECO:0000256" key="3">
    <source>
        <dbReference type="ARBA" id="ARBA00022475"/>
    </source>
</evidence>
<evidence type="ECO:0000256" key="5">
    <source>
        <dbReference type="ARBA" id="ARBA00022989"/>
    </source>
</evidence>
<protein>
    <submittedName>
        <fullName evidence="8">YeiH family putative sulfate export transporter</fullName>
    </submittedName>
</protein>
<evidence type="ECO:0000256" key="7">
    <source>
        <dbReference type="SAM" id="Phobius"/>
    </source>
</evidence>
<comment type="caution">
    <text evidence="8">The sequence shown here is derived from an EMBL/GenBank/DDBJ whole genome shotgun (WGS) entry which is preliminary data.</text>
</comment>
<dbReference type="OrthoDB" id="9805703at2"/>
<feature type="transmembrane region" description="Helical" evidence="7">
    <location>
        <begin position="311"/>
        <end position="333"/>
    </location>
</feature>
<dbReference type="AlphaFoldDB" id="A0A3D8IQC3"/>
<feature type="transmembrane region" description="Helical" evidence="7">
    <location>
        <begin position="35"/>
        <end position="54"/>
    </location>
</feature>
<keyword evidence="5 7" id="KW-1133">Transmembrane helix</keyword>
<keyword evidence="4 7" id="KW-0812">Transmembrane</keyword>
<evidence type="ECO:0000256" key="2">
    <source>
        <dbReference type="ARBA" id="ARBA00007977"/>
    </source>
</evidence>
<reference evidence="8 9" key="1">
    <citation type="submission" date="2018-04" db="EMBL/GenBank/DDBJ databases">
        <title>Novel Campyloabacter and Helicobacter Species and Strains.</title>
        <authorList>
            <person name="Mannion A.J."/>
            <person name="Shen Z."/>
            <person name="Fox J.G."/>
        </authorList>
    </citation>
    <scope>NUCLEOTIDE SEQUENCE [LARGE SCALE GENOMIC DNA]</scope>
    <source>
        <strain evidence="8 9">MIT 17-337</strain>
    </source>
</reference>
<evidence type="ECO:0000256" key="4">
    <source>
        <dbReference type="ARBA" id="ARBA00022692"/>
    </source>
</evidence>
<dbReference type="Pfam" id="PF03601">
    <property type="entry name" value="Cons_hypoth698"/>
    <property type="match status" value="1"/>
</dbReference>
<comment type="subcellular location">
    <subcellularLocation>
        <location evidence="1">Cell membrane</location>
        <topology evidence="1">Multi-pass membrane protein</topology>
    </subcellularLocation>
</comment>
<keyword evidence="9" id="KW-1185">Reference proteome</keyword>
<name>A0A3D8IQC3_9HELI</name>
<dbReference type="InterPro" id="IPR018383">
    <property type="entry name" value="UPF0324_pro"/>
</dbReference>
<feature type="transmembrane region" description="Helical" evidence="7">
    <location>
        <begin position="156"/>
        <end position="178"/>
    </location>
</feature>
<evidence type="ECO:0000256" key="1">
    <source>
        <dbReference type="ARBA" id="ARBA00004651"/>
    </source>
</evidence>
<dbReference type="PANTHER" id="PTHR30106">
    <property type="entry name" value="INNER MEMBRANE PROTEIN YEIH-RELATED"/>
    <property type="match status" value="1"/>
</dbReference>
<gene>
    <name evidence="8" type="ORF">CQA53_02355</name>
</gene>
<keyword evidence="3" id="KW-1003">Cell membrane</keyword>
<dbReference type="EMBL" id="NXLQ01000002">
    <property type="protein sequence ID" value="RDU67115.1"/>
    <property type="molecule type" value="Genomic_DNA"/>
</dbReference>
<feature type="transmembrane region" description="Helical" evidence="7">
    <location>
        <begin position="252"/>
        <end position="272"/>
    </location>
</feature>
<evidence type="ECO:0000313" key="8">
    <source>
        <dbReference type="EMBL" id="RDU67115.1"/>
    </source>
</evidence>
<feature type="transmembrane region" description="Helical" evidence="7">
    <location>
        <begin position="223"/>
        <end position="240"/>
    </location>
</feature>
<evidence type="ECO:0000313" key="9">
    <source>
        <dbReference type="Proteomes" id="UP000256379"/>
    </source>
</evidence>
<dbReference type="RefSeq" id="WP_115542412.1">
    <property type="nucleotide sequence ID" value="NZ_NXLQ01000002.1"/>
</dbReference>
<comment type="similarity">
    <text evidence="2">Belongs to the UPF0324 family.</text>
</comment>
<evidence type="ECO:0000256" key="6">
    <source>
        <dbReference type="ARBA" id="ARBA00023136"/>
    </source>
</evidence>
<dbReference type="GO" id="GO:0005886">
    <property type="term" value="C:plasma membrane"/>
    <property type="evidence" value="ECO:0007669"/>
    <property type="project" value="UniProtKB-SubCell"/>
</dbReference>
<organism evidence="8 9">
    <name type="scientific">Helicobacter didelphidarum</name>
    <dbReference type="NCBI Taxonomy" id="2040648"/>
    <lineage>
        <taxon>Bacteria</taxon>
        <taxon>Pseudomonadati</taxon>
        <taxon>Campylobacterota</taxon>
        <taxon>Epsilonproteobacteria</taxon>
        <taxon>Campylobacterales</taxon>
        <taxon>Helicobacteraceae</taxon>
        <taxon>Helicobacter</taxon>
    </lineage>
</organism>
<accession>A0A3D8IQC3</accession>
<dbReference type="Proteomes" id="UP000256379">
    <property type="component" value="Unassembled WGS sequence"/>
</dbReference>
<feature type="transmembrane region" description="Helical" evidence="7">
    <location>
        <begin position="80"/>
        <end position="113"/>
    </location>
</feature>
<feature type="transmembrane region" description="Helical" evidence="7">
    <location>
        <begin position="279"/>
        <end position="299"/>
    </location>
</feature>
<feature type="transmembrane region" description="Helical" evidence="7">
    <location>
        <begin position="7"/>
        <end position="29"/>
    </location>
</feature>
<feature type="transmembrane region" description="Helical" evidence="7">
    <location>
        <begin position="125"/>
        <end position="144"/>
    </location>
</feature>
<keyword evidence="6 7" id="KW-0472">Membrane</keyword>
<proteinExistence type="inferred from homology"/>
<sequence>MQKKVLYGYLYGVLLTCFLAIVSIVFVKIPQISHYNISPLLVSIIIGVLLSTIYRKNIIKYEKGVAFSAKKILRLGIILYGFNISLLAIMNVGIVGILSSIFIVIIVLGIGVWIGVRFLGLDKDLAILVSGGSAICGAAAILALESSIRADSNKGIIAVGVIVIFGLLGMLVYPLLYVSGLIPFNGTQEGFYIGLTLHEVANVVGAGGAISQESASYALIIKMIRVILLVPVLLIIPFFLTHTTKDTKQQLHIPYFALYFLAVILLHSFFSLPQTLIEILQFTSLICLSIAMVALGLQIDFKKFVNTGGGAFKLGLILFIILSIGGFFFVYCLSKAEFI</sequence>